<proteinExistence type="inferred from homology"/>
<gene>
    <name evidence="10" type="ORF">O0I10_002641</name>
</gene>
<dbReference type="GO" id="GO:0005737">
    <property type="term" value="C:cytoplasm"/>
    <property type="evidence" value="ECO:0007669"/>
    <property type="project" value="TreeGrafter"/>
</dbReference>
<reference evidence="10 11" key="1">
    <citation type="submission" date="2023-03" db="EMBL/GenBank/DDBJ databases">
        <title>Genome sequence of Lichtheimia ornata CBS 291.66.</title>
        <authorList>
            <person name="Mohabir J.T."/>
            <person name="Shea T.P."/>
            <person name="Kurbessoian T."/>
            <person name="Berby B."/>
            <person name="Fontaine J."/>
            <person name="Livny J."/>
            <person name="Gnirke A."/>
            <person name="Stajich J.E."/>
            <person name="Cuomo C.A."/>
        </authorList>
    </citation>
    <scope>NUCLEOTIDE SEQUENCE [LARGE SCALE GENOMIC DNA]</scope>
    <source>
        <strain evidence="10">CBS 291.66</strain>
    </source>
</reference>
<evidence type="ECO:0000256" key="3">
    <source>
        <dbReference type="ARBA" id="ARBA00012759"/>
    </source>
</evidence>
<dbReference type="AlphaFoldDB" id="A0AAD7V9G8"/>
<protein>
    <recommendedName>
        <fullName evidence="3">ubiquitinyl hydrolase 1</fullName>
        <ecNumber evidence="3">3.4.19.12</ecNumber>
    </recommendedName>
</protein>
<feature type="domain" description="UCH catalytic" evidence="9">
    <location>
        <begin position="11"/>
        <end position="225"/>
    </location>
</feature>
<evidence type="ECO:0000256" key="2">
    <source>
        <dbReference type="ARBA" id="ARBA00009326"/>
    </source>
</evidence>
<dbReference type="InterPro" id="IPR001578">
    <property type="entry name" value="Peptidase_C12_UCH"/>
</dbReference>
<dbReference type="PANTHER" id="PTHR10589">
    <property type="entry name" value="UBIQUITIN CARBOXYL-TERMINAL HYDROLASE"/>
    <property type="match status" value="1"/>
</dbReference>
<keyword evidence="4" id="KW-0645">Protease</keyword>
<dbReference type="InterPro" id="IPR041507">
    <property type="entry name" value="UCH_C"/>
</dbReference>
<dbReference type="Pfam" id="PF01088">
    <property type="entry name" value="Peptidase_C12"/>
    <property type="match status" value="1"/>
</dbReference>
<evidence type="ECO:0000256" key="7">
    <source>
        <dbReference type="ARBA" id="ARBA00022807"/>
    </source>
</evidence>
<comment type="caution">
    <text evidence="8">Lacks conserved residue(s) required for the propagation of feature annotation.</text>
</comment>
<dbReference type="EC" id="3.4.19.12" evidence="3"/>
<dbReference type="GeneID" id="83210057"/>
<dbReference type="GO" id="GO:0016579">
    <property type="term" value="P:protein deubiquitination"/>
    <property type="evidence" value="ECO:0007669"/>
    <property type="project" value="TreeGrafter"/>
</dbReference>
<accession>A0AAD7V9G8</accession>
<dbReference type="RefSeq" id="XP_058346288.1">
    <property type="nucleotide sequence ID" value="XM_058482721.1"/>
</dbReference>
<dbReference type="EMBL" id="JARTCD010000008">
    <property type="protein sequence ID" value="KAJ8661375.1"/>
    <property type="molecule type" value="Genomic_DNA"/>
</dbReference>
<keyword evidence="5" id="KW-0833">Ubl conjugation pathway</keyword>
<keyword evidence="7" id="KW-0788">Thiol protease</keyword>
<evidence type="ECO:0000256" key="4">
    <source>
        <dbReference type="ARBA" id="ARBA00022670"/>
    </source>
</evidence>
<sequence>MARQESLEGEPWLIVEPDPGSLSQLCSNMGVQGVQVEQICSLNRGMLHDLRPIHGITLLLHHKPERSHRDDGSTTTTHANNVYFANQVVHEAYAIYALLSVLMNCNDDTVDLGSELINLKEFTDDFPPMLKGLSVTNSKILKDAHNSVARRQQRRLMRGDDIYHYITYIPIDGYLWELDGFKRGPLRLASCTETGWIDTARTELQRKIELYQRQQIPFTIWSVVEDRRRVYQRQLAAKAYMKRAIEQHLEAHDPSWRVPLRAQQWEEEYKHALEAERCKRGTDIYSTLDTWMFEASAATPAMTTESHLLTSSDLVDLQAQIGFNTQGRSLEEIMDFWLQVQDDSLRIYKQLGEECEKQQKYQDDVIRRQHDYTPFIKAYLQRLLVHGHLERMIADLS</sequence>
<keyword evidence="6" id="KW-0378">Hydrolase</keyword>
<evidence type="ECO:0000256" key="6">
    <source>
        <dbReference type="ARBA" id="ARBA00022801"/>
    </source>
</evidence>
<evidence type="ECO:0000256" key="8">
    <source>
        <dbReference type="PROSITE-ProRule" id="PRU01393"/>
    </source>
</evidence>
<evidence type="ECO:0000313" key="11">
    <source>
        <dbReference type="Proteomes" id="UP001234581"/>
    </source>
</evidence>
<evidence type="ECO:0000313" key="10">
    <source>
        <dbReference type="EMBL" id="KAJ8661375.1"/>
    </source>
</evidence>
<comment type="caution">
    <text evidence="10">The sequence shown here is derived from an EMBL/GenBank/DDBJ whole genome shotgun (WGS) entry which is preliminary data.</text>
</comment>
<evidence type="ECO:0000256" key="5">
    <source>
        <dbReference type="ARBA" id="ARBA00022786"/>
    </source>
</evidence>
<organism evidence="10 11">
    <name type="scientific">Lichtheimia ornata</name>
    <dbReference type="NCBI Taxonomy" id="688661"/>
    <lineage>
        <taxon>Eukaryota</taxon>
        <taxon>Fungi</taxon>
        <taxon>Fungi incertae sedis</taxon>
        <taxon>Mucoromycota</taxon>
        <taxon>Mucoromycotina</taxon>
        <taxon>Mucoromycetes</taxon>
        <taxon>Mucorales</taxon>
        <taxon>Lichtheimiaceae</taxon>
        <taxon>Lichtheimia</taxon>
    </lineage>
</organism>
<dbReference type="Pfam" id="PF18031">
    <property type="entry name" value="UCH_C"/>
    <property type="match status" value="1"/>
</dbReference>
<dbReference type="SUPFAM" id="SSF54001">
    <property type="entry name" value="Cysteine proteinases"/>
    <property type="match status" value="1"/>
</dbReference>
<dbReference type="InterPro" id="IPR036959">
    <property type="entry name" value="Peptidase_C12_UCH_sf"/>
</dbReference>
<comment type="similarity">
    <text evidence="2 8">Belongs to the peptidase C12 family.</text>
</comment>
<evidence type="ECO:0000259" key="9">
    <source>
        <dbReference type="PROSITE" id="PS52048"/>
    </source>
</evidence>
<dbReference type="Gene3D" id="1.20.58.860">
    <property type="match status" value="1"/>
</dbReference>
<name>A0AAD7V9G8_9FUNG</name>
<dbReference type="GO" id="GO:0004843">
    <property type="term" value="F:cysteine-type deubiquitinase activity"/>
    <property type="evidence" value="ECO:0007669"/>
    <property type="project" value="UniProtKB-EC"/>
</dbReference>
<dbReference type="PANTHER" id="PTHR10589:SF16">
    <property type="entry name" value="UBIQUITIN CARBOXYL-TERMINAL HYDROLASE ISOZYME L5"/>
    <property type="match status" value="1"/>
</dbReference>
<dbReference type="Proteomes" id="UP001234581">
    <property type="component" value="Unassembled WGS sequence"/>
</dbReference>
<comment type="catalytic activity">
    <reaction evidence="1">
        <text>Thiol-dependent hydrolysis of ester, thioester, amide, peptide and isopeptide bonds formed by the C-terminal Gly of ubiquitin (a 76-residue protein attached to proteins as an intracellular targeting signal).</text>
        <dbReference type="EC" id="3.4.19.12"/>
    </reaction>
</comment>
<dbReference type="GO" id="GO:0006511">
    <property type="term" value="P:ubiquitin-dependent protein catabolic process"/>
    <property type="evidence" value="ECO:0007669"/>
    <property type="project" value="InterPro"/>
</dbReference>
<evidence type="ECO:0000256" key="1">
    <source>
        <dbReference type="ARBA" id="ARBA00000707"/>
    </source>
</evidence>
<dbReference type="PROSITE" id="PS52048">
    <property type="entry name" value="UCH_DOMAIN"/>
    <property type="match status" value="1"/>
</dbReference>
<dbReference type="InterPro" id="IPR038765">
    <property type="entry name" value="Papain-like_cys_pep_sf"/>
</dbReference>
<dbReference type="Gene3D" id="3.40.532.10">
    <property type="entry name" value="Peptidase C12, ubiquitin carboxyl-terminal hydrolase"/>
    <property type="match status" value="1"/>
</dbReference>
<keyword evidence="11" id="KW-1185">Reference proteome</keyword>